<dbReference type="AlphaFoldDB" id="A0A2N5TYY9"/>
<accession>A0A2N5TYY9</accession>
<name>A0A2N5TYY9_9BASI</name>
<dbReference type="Proteomes" id="UP000235388">
    <property type="component" value="Unassembled WGS sequence"/>
</dbReference>
<comment type="caution">
    <text evidence="2">The sequence shown here is derived from an EMBL/GenBank/DDBJ whole genome shotgun (WGS) entry which is preliminary data.</text>
</comment>
<proteinExistence type="predicted"/>
<feature type="region of interest" description="Disordered" evidence="1">
    <location>
        <begin position="87"/>
        <end position="111"/>
    </location>
</feature>
<evidence type="ECO:0000313" key="2">
    <source>
        <dbReference type="EMBL" id="PLW30684.1"/>
    </source>
</evidence>
<evidence type="ECO:0000256" key="1">
    <source>
        <dbReference type="SAM" id="MobiDB-lite"/>
    </source>
</evidence>
<keyword evidence="3" id="KW-1185">Reference proteome</keyword>
<dbReference type="EMBL" id="PGCJ01000369">
    <property type="protein sequence ID" value="PLW30684.1"/>
    <property type="molecule type" value="Genomic_DNA"/>
</dbReference>
<gene>
    <name evidence="2" type="ORF">PCANC_18707</name>
</gene>
<evidence type="ECO:0000313" key="3">
    <source>
        <dbReference type="Proteomes" id="UP000235388"/>
    </source>
</evidence>
<feature type="compositionally biased region" description="Basic and acidic residues" evidence="1">
    <location>
        <begin position="87"/>
        <end position="96"/>
    </location>
</feature>
<reference evidence="2 3" key="1">
    <citation type="submission" date="2017-11" db="EMBL/GenBank/DDBJ databases">
        <title>De novo assembly and phasing of dikaryotic genomes from two isolates of Puccinia coronata f. sp. avenae, the causal agent of oat crown rust.</title>
        <authorList>
            <person name="Miller M.E."/>
            <person name="Zhang Y."/>
            <person name="Omidvar V."/>
            <person name="Sperschneider J."/>
            <person name="Schwessinger B."/>
            <person name="Raley C."/>
            <person name="Palmer J.M."/>
            <person name="Garnica D."/>
            <person name="Upadhyaya N."/>
            <person name="Rathjen J."/>
            <person name="Taylor J.M."/>
            <person name="Park R.F."/>
            <person name="Dodds P.N."/>
            <person name="Hirsch C.D."/>
            <person name="Kianian S.F."/>
            <person name="Figueroa M."/>
        </authorList>
    </citation>
    <scope>NUCLEOTIDE SEQUENCE [LARGE SCALE GENOMIC DNA]</scope>
    <source>
        <strain evidence="2">12NC29</strain>
    </source>
</reference>
<protein>
    <submittedName>
        <fullName evidence="2">Uncharacterized protein</fullName>
    </submittedName>
</protein>
<sequence>MARTGWRMDVGRFLSTSLRNQVLGERRRDGNKNLPERFEAFSISLSNHESSSPDLASKLLHSGIRLVLGLFALSSSPICGNSLEEQLKYDPSESEQRPSSISPHESLRGFG</sequence>
<organism evidence="2 3">
    <name type="scientific">Puccinia coronata f. sp. avenae</name>
    <dbReference type="NCBI Taxonomy" id="200324"/>
    <lineage>
        <taxon>Eukaryota</taxon>
        <taxon>Fungi</taxon>
        <taxon>Dikarya</taxon>
        <taxon>Basidiomycota</taxon>
        <taxon>Pucciniomycotina</taxon>
        <taxon>Pucciniomycetes</taxon>
        <taxon>Pucciniales</taxon>
        <taxon>Pucciniaceae</taxon>
        <taxon>Puccinia</taxon>
    </lineage>
</organism>